<evidence type="ECO:0000256" key="1">
    <source>
        <dbReference type="ARBA" id="ARBA00022679"/>
    </source>
</evidence>
<dbReference type="Gene3D" id="1.10.510.10">
    <property type="entry name" value="Transferase(Phosphotransferase) domain 1"/>
    <property type="match status" value="1"/>
</dbReference>
<feature type="binding site" evidence="5">
    <location>
        <position position="364"/>
    </location>
    <ligand>
        <name>ATP</name>
        <dbReference type="ChEBI" id="CHEBI:30616"/>
    </ligand>
</feature>
<evidence type="ECO:0000256" key="4">
    <source>
        <dbReference type="ARBA" id="ARBA00022840"/>
    </source>
</evidence>
<dbReference type="RefSeq" id="XP_031574268.1">
    <property type="nucleotide sequence ID" value="XM_031718408.1"/>
</dbReference>
<feature type="compositionally biased region" description="Low complexity" evidence="6">
    <location>
        <begin position="245"/>
        <end position="263"/>
    </location>
</feature>
<feature type="region of interest" description="Disordered" evidence="6">
    <location>
        <begin position="149"/>
        <end position="273"/>
    </location>
</feature>
<dbReference type="InterPro" id="IPR017441">
    <property type="entry name" value="Protein_kinase_ATP_BS"/>
</dbReference>
<feature type="compositionally biased region" description="Basic and acidic residues" evidence="6">
    <location>
        <begin position="149"/>
        <end position="158"/>
    </location>
</feature>
<dbReference type="InterPro" id="IPR008883">
    <property type="entry name" value="UEV_N"/>
</dbReference>
<evidence type="ECO:0000313" key="9">
    <source>
        <dbReference type="Proteomes" id="UP000515163"/>
    </source>
</evidence>
<protein>
    <submittedName>
        <fullName evidence="10">Mitogen-activated protein kinase kinase kinase A-like</fullName>
    </submittedName>
</protein>
<dbReference type="SMART" id="SM00220">
    <property type="entry name" value="S_TKc"/>
    <property type="match status" value="1"/>
</dbReference>
<evidence type="ECO:0000256" key="5">
    <source>
        <dbReference type="PROSITE-ProRule" id="PRU10141"/>
    </source>
</evidence>
<dbReference type="GO" id="GO:0004672">
    <property type="term" value="F:protein kinase activity"/>
    <property type="evidence" value="ECO:0007669"/>
    <property type="project" value="InterPro"/>
</dbReference>
<dbReference type="Pfam" id="PF05743">
    <property type="entry name" value="UEV"/>
    <property type="match status" value="1"/>
</dbReference>
<evidence type="ECO:0000259" key="8">
    <source>
        <dbReference type="PROSITE" id="PS51322"/>
    </source>
</evidence>
<name>A0A6P8J910_ACTTE</name>
<dbReference type="GO" id="GO:0015031">
    <property type="term" value="P:protein transport"/>
    <property type="evidence" value="ECO:0007669"/>
    <property type="project" value="InterPro"/>
</dbReference>
<proteinExistence type="predicted"/>
<sequence>MKPYDCSAHLSTTLNEFKNLSAFKRECVVEGELYDMINLEGTISVVYKGFTYHIPLRVMLMEDYPLSAPIIYVKPTANMILDKNVPYVNGRGKISTPYLDNWDREQHPDLFKILHDLCIRFAQNPPVWTKRTDNMVKVYESRNRRLGDVRLKESRQERQAVAPVDTRQGQTGYPSYRPSSSEPSQDMSTSLATSQENRPPLGSPTSVPESQHPSALGTSSVLPKTVSKNTLESSASESKSVAYDSQSSSGSSSATPSPSQLPSGEGFIPFDPAQAVSSPGSFVPAFNYTNNNDNFNDTAMERKQPSTSSEGHLLRSRSVPVNLSRQKSCHVLSTYKRRNIIGSGGFAKVFLYENENTGEKVACKIVNLGDNDDHVQKCAEALKKEIRILRTLKHEFVISYLSTEEHENDLAMIMEYFPKGSLYSELQRRPEGHFDEPNARLFTWQIIQGVKYLHENGVIHKDIKARNILIDDSNIIKIADFGISKKMDALVTATTTCKDNFASIYWQSPEYLRGEKCGRKTDVWSIGCTVVEMLVGQPPLLCDGDITKEAAGMRILRGEVYPPDSCSEIAKEFLEYCFRPQETRPKASELMGKTEFPSPSV</sequence>
<dbReference type="InterPro" id="IPR011009">
    <property type="entry name" value="Kinase-like_dom_sf"/>
</dbReference>
<feature type="compositionally biased region" description="Polar residues" evidence="6">
    <location>
        <begin position="185"/>
        <end position="239"/>
    </location>
</feature>
<dbReference type="GO" id="GO:0005524">
    <property type="term" value="F:ATP binding"/>
    <property type="evidence" value="ECO:0007669"/>
    <property type="project" value="UniProtKB-UniRule"/>
</dbReference>
<dbReference type="Proteomes" id="UP000515163">
    <property type="component" value="Unplaced"/>
</dbReference>
<feature type="region of interest" description="Disordered" evidence="6">
    <location>
        <begin position="293"/>
        <end position="317"/>
    </location>
</feature>
<dbReference type="AlphaFoldDB" id="A0A6P8J910"/>
<evidence type="ECO:0000256" key="2">
    <source>
        <dbReference type="ARBA" id="ARBA00022741"/>
    </source>
</evidence>
<reference evidence="10" key="1">
    <citation type="submission" date="2025-08" db="UniProtKB">
        <authorList>
            <consortium name="RefSeq"/>
        </authorList>
    </citation>
    <scope>IDENTIFICATION</scope>
</reference>
<dbReference type="PANTHER" id="PTHR48016:SF56">
    <property type="entry name" value="MAPKK KINASE"/>
    <property type="match status" value="1"/>
</dbReference>
<keyword evidence="3" id="KW-0418">Kinase</keyword>
<dbReference type="OrthoDB" id="5987376at2759"/>
<gene>
    <name evidence="10" type="primary">LOC116308050</name>
</gene>
<dbReference type="InterPro" id="IPR000719">
    <property type="entry name" value="Prot_kinase_dom"/>
</dbReference>
<keyword evidence="9" id="KW-1185">Reference proteome</keyword>
<evidence type="ECO:0000256" key="6">
    <source>
        <dbReference type="SAM" id="MobiDB-lite"/>
    </source>
</evidence>
<dbReference type="InterPro" id="IPR016135">
    <property type="entry name" value="UBQ-conjugating_enzyme/RWD"/>
</dbReference>
<evidence type="ECO:0000259" key="7">
    <source>
        <dbReference type="PROSITE" id="PS50011"/>
    </source>
</evidence>
<dbReference type="Pfam" id="PF00069">
    <property type="entry name" value="Pkinase"/>
    <property type="match status" value="1"/>
</dbReference>
<feature type="domain" description="Protein kinase" evidence="7">
    <location>
        <begin position="335"/>
        <end position="601"/>
    </location>
</feature>
<dbReference type="PROSITE" id="PS51322">
    <property type="entry name" value="UEV"/>
    <property type="match status" value="1"/>
</dbReference>
<dbReference type="PROSITE" id="PS00108">
    <property type="entry name" value="PROTEIN_KINASE_ST"/>
    <property type="match status" value="1"/>
</dbReference>
<feature type="domain" description="UEV" evidence="8">
    <location>
        <begin position="1"/>
        <end position="131"/>
    </location>
</feature>
<evidence type="ECO:0000256" key="3">
    <source>
        <dbReference type="ARBA" id="ARBA00022777"/>
    </source>
</evidence>
<dbReference type="InterPro" id="IPR008271">
    <property type="entry name" value="Ser/Thr_kinase_AS"/>
</dbReference>
<dbReference type="SUPFAM" id="SSF56112">
    <property type="entry name" value="Protein kinase-like (PK-like)"/>
    <property type="match status" value="1"/>
</dbReference>
<keyword evidence="1" id="KW-0808">Transferase</keyword>
<accession>A0A6P8J910</accession>
<organism evidence="9 10">
    <name type="scientific">Actinia tenebrosa</name>
    <name type="common">Australian red waratah sea anemone</name>
    <dbReference type="NCBI Taxonomy" id="6105"/>
    <lineage>
        <taxon>Eukaryota</taxon>
        <taxon>Metazoa</taxon>
        <taxon>Cnidaria</taxon>
        <taxon>Anthozoa</taxon>
        <taxon>Hexacorallia</taxon>
        <taxon>Actiniaria</taxon>
        <taxon>Actiniidae</taxon>
        <taxon>Actinia</taxon>
    </lineage>
</organism>
<keyword evidence="4 5" id="KW-0067">ATP-binding</keyword>
<keyword evidence="2 5" id="KW-0547">Nucleotide-binding</keyword>
<evidence type="ECO:0000313" key="10">
    <source>
        <dbReference type="RefSeq" id="XP_031574268.1"/>
    </source>
</evidence>
<dbReference type="InParanoid" id="A0A6P8J910"/>
<dbReference type="KEGG" id="aten:116308050"/>
<dbReference type="PANTHER" id="PTHR48016">
    <property type="entry name" value="MAP KINASE KINASE KINASE SSK2-RELATED-RELATED"/>
    <property type="match status" value="1"/>
</dbReference>
<dbReference type="GeneID" id="116308050"/>
<dbReference type="SUPFAM" id="SSF54495">
    <property type="entry name" value="UBC-like"/>
    <property type="match status" value="1"/>
</dbReference>
<feature type="compositionally biased region" description="Low complexity" evidence="6">
    <location>
        <begin position="173"/>
        <end position="184"/>
    </location>
</feature>
<dbReference type="PROSITE" id="PS50011">
    <property type="entry name" value="PROTEIN_KINASE_DOM"/>
    <property type="match status" value="1"/>
</dbReference>
<dbReference type="Gene3D" id="3.10.110.10">
    <property type="entry name" value="Ubiquitin Conjugating Enzyme"/>
    <property type="match status" value="1"/>
</dbReference>
<dbReference type="PROSITE" id="PS00107">
    <property type="entry name" value="PROTEIN_KINASE_ATP"/>
    <property type="match status" value="1"/>
</dbReference>
<dbReference type="CDD" id="cd11685">
    <property type="entry name" value="UEV_TSG101-like"/>
    <property type="match status" value="1"/>
</dbReference>
<dbReference type="InterPro" id="IPR050538">
    <property type="entry name" value="MAP_kinase_kinase_kinase"/>
</dbReference>